<protein>
    <submittedName>
        <fullName evidence="1">Uncharacterized protein</fullName>
    </submittedName>
</protein>
<evidence type="ECO:0000313" key="2">
    <source>
        <dbReference type="Proteomes" id="UP000499080"/>
    </source>
</evidence>
<accession>A0A4Y2DNU3</accession>
<gene>
    <name evidence="1" type="ORF">AVEN_66807_1</name>
</gene>
<evidence type="ECO:0000313" key="1">
    <source>
        <dbReference type="EMBL" id="GBM18440.1"/>
    </source>
</evidence>
<dbReference type="EMBL" id="BGPR01000404">
    <property type="protein sequence ID" value="GBM18440.1"/>
    <property type="molecule type" value="Genomic_DNA"/>
</dbReference>
<dbReference type="OrthoDB" id="6156427at2759"/>
<keyword evidence="2" id="KW-1185">Reference proteome</keyword>
<name>A0A4Y2DNU3_ARAVE</name>
<sequence>MTASTNSENIFFLKPGRGKAKDDLHCAATLNIALYIRDNISFLHAFSGCGTTSALFRQGKNKFVNVLSSTELQQVVNILRVENACQDDIDEARQKVLIALYAVAVFRTGVRGGRLVLRVSRGASKSM</sequence>
<comment type="caution">
    <text evidence="1">The sequence shown here is derived from an EMBL/GenBank/DDBJ whole genome shotgun (WGS) entry which is preliminary data.</text>
</comment>
<dbReference type="AlphaFoldDB" id="A0A4Y2DNU3"/>
<organism evidence="1 2">
    <name type="scientific">Araneus ventricosus</name>
    <name type="common">Orbweaver spider</name>
    <name type="synonym">Epeira ventricosa</name>
    <dbReference type="NCBI Taxonomy" id="182803"/>
    <lineage>
        <taxon>Eukaryota</taxon>
        <taxon>Metazoa</taxon>
        <taxon>Ecdysozoa</taxon>
        <taxon>Arthropoda</taxon>
        <taxon>Chelicerata</taxon>
        <taxon>Arachnida</taxon>
        <taxon>Araneae</taxon>
        <taxon>Araneomorphae</taxon>
        <taxon>Entelegynae</taxon>
        <taxon>Araneoidea</taxon>
        <taxon>Araneidae</taxon>
        <taxon>Araneus</taxon>
    </lineage>
</organism>
<dbReference type="Proteomes" id="UP000499080">
    <property type="component" value="Unassembled WGS sequence"/>
</dbReference>
<reference evidence="1 2" key="1">
    <citation type="journal article" date="2019" name="Sci. Rep.">
        <title>Orb-weaving spider Araneus ventricosus genome elucidates the spidroin gene catalogue.</title>
        <authorList>
            <person name="Kono N."/>
            <person name="Nakamura H."/>
            <person name="Ohtoshi R."/>
            <person name="Moran D.A.P."/>
            <person name="Shinohara A."/>
            <person name="Yoshida Y."/>
            <person name="Fujiwara M."/>
            <person name="Mori M."/>
            <person name="Tomita M."/>
            <person name="Arakawa K."/>
        </authorList>
    </citation>
    <scope>NUCLEOTIDE SEQUENCE [LARGE SCALE GENOMIC DNA]</scope>
</reference>
<proteinExistence type="predicted"/>